<organism evidence="3 4">
    <name type="scientific">Ceratobasidium theobromae</name>
    <dbReference type="NCBI Taxonomy" id="1582974"/>
    <lineage>
        <taxon>Eukaryota</taxon>
        <taxon>Fungi</taxon>
        <taxon>Dikarya</taxon>
        <taxon>Basidiomycota</taxon>
        <taxon>Agaricomycotina</taxon>
        <taxon>Agaricomycetes</taxon>
        <taxon>Cantharellales</taxon>
        <taxon>Ceratobasidiaceae</taxon>
        <taxon>Ceratobasidium</taxon>
    </lineage>
</organism>
<feature type="domain" description="DUF7330" evidence="2">
    <location>
        <begin position="212"/>
        <end position="374"/>
    </location>
</feature>
<reference evidence="3 4" key="1">
    <citation type="journal article" date="2019" name="Fungal Biol. Biotechnol.">
        <title>Draft genome sequence of fastidious pathogen Ceratobasidium theobromae, which causes vascular-streak dieback in Theobroma cacao.</title>
        <authorList>
            <person name="Ali S.S."/>
            <person name="Asman A."/>
            <person name="Shao J."/>
            <person name="Firmansyah A.P."/>
            <person name="Susilo A.W."/>
            <person name="Rosmana A."/>
            <person name="McMahon P."/>
            <person name="Junaid M."/>
            <person name="Guest D."/>
            <person name="Kheng T.Y."/>
            <person name="Meinhardt L.W."/>
            <person name="Bailey B.A."/>
        </authorList>
    </citation>
    <scope>NUCLEOTIDE SEQUENCE [LARGE SCALE GENOMIC DNA]</scope>
    <source>
        <strain evidence="3 4">CT2</strain>
    </source>
</reference>
<accession>A0A5N5QFY9</accession>
<feature type="compositionally biased region" description="Basic and acidic residues" evidence="1">
    <location>
        <begin position="449"/>
        <end position="459"/>
    </location>
</feature>
<proteinExistence type="predicted"/>
<comment type="caution">
    <text evidence="3">The sequence shown here is derived from an EMBL/GenBank/DDBJ whole genome shotgun (WGS) entry which is preliminary data.</text>
</comment>
<gene>
    <name evidence="3" type="ORF">CTheo_6182</name>
</gene>
<dbReference type="Proteomes" id="UP000383932">
    <property type="component" value="Unassembled WGS sequence"/>
</dbReference>
<feature type="region of interest" description="Disordered" evidence="1">
    <location>
        <begin position="185"/>
        <end position="216"/>
    </location>
</feature>
<dbReference type="EMBL" id="SSOP01000174">
    <property type="protein sequence ID" value="KAB5590381.1"/>
    <property type="molecule type" value="Genomic_DNA"/>
</dbReference>
<dbReference type="AlphaFoldDB" id="A0A5N5QFY9"/>
<keyword evidence="4" id="KW-1185">Reference proteome</keyword>
<dbReference type="Pfam" id="PF24016">
    <property type="entry name" value="DUF7330"/>
    <property type="match status" value="1"/>
</dbReference>
<sequence>MSSTSSPQTKMIVPEKALPVVPSSRFHAQISRAKAADAQSVMSQEPPPYSEAGPSLLSSSPPPVVHQHPRGPSQNFEPHFEHPHQSHSLPLPPHGFSPAQLSPSPHRRPNSPPPPSQQTPWLTPPTEPESPLHPTLERHCNFLSEKKKNSSLKGIWNLDTSLFIPESLRPPMSDFHGFWNEMDKKSVRTRERERKKRESGGGWGRRKPVVDLLPPPKLANEGVMPNLMLASKDGGVQAEVNVSSSDGAMNMATIVTESTDGSVKLLVNAPTGLPLRIFVTSRDGSARVQIPTTFEGAIYMTAEDGSANISEGIKSRLMTFSRTNKAVRGYIGDWQSTNFGHPSSTEGDPFKAWSGPLIHIISCDGSAHLAYVGEDTSSTFSKVMKSIYNGIVGDTDSSRRSPEQPSYIVHPSPSQPDPRASLYLGAGEGARPSRRVSGPPRPESSLFLESDHRGQGYKQ</sequence>
<evidence type="ECO:0000256" key="1">
    <source>
        <dbReference type="SAM" id="MobiDB-lite"/>
    </source>
</evidence>
<feature type="region of interest" description="Disordered" evidence="1">
    <location>
        <begin position="392"/>
        <end position="459"/>
    </location>
</feature>
<protein>
    <recommendedName>
        <fullName evidence="2">DUF7330 domain-containing protein</fullName>
    </recommendedName>
</protein>
<evidence type="ECO:0000313" key="3">
    <source>
        <dbReference type="EMBL" id="KAB5590381.1"/>
    </source>
</evidence>
<feature type="region of interest" description="Disordered" evidence="1">
    <location>
        <begin position="1"/>
        <end position="135"/>
    </location>
</feature>
<evidence type="ECO:0000259" key="2">
    <source>
        <dbReference type="Pfam" id="PF24016"/>
    </source>
</evidence>
<feature type="compositionally biased region" description="Basic and acidic residues" evidence="1">
    <location>
        <begin position="185"/>
        <end position="199"/>
    </location>
</feature>
<name>A0A5N5QFY9_9AGAM</name>
<dbReference type="OrthoDB" id="2593559at2759"/>
<feature type="compositionally biased region" description="Pro residues" evidence="1">
    <location>
        <begin position="110"/>
        <end position="128"/>
    </location>
</feature>
<dbReference type="InterPro" id="IPR055754">
    <property type="entry name" value="DUF7330"/>
</dbReference>
<evidence type="ECO:0000313" key="4">
    <source>
        <dbReference type="Proteomes" id="UP000383932"/>
    </source>
</evidence>